<dbReference type="AlphaFoldDB" id="A0A9N9NTN7"/>
<feature type="non-terminal residue" evidence="1">
    <location>
        <position position="88"/>
    </location>
</feature>
<keyword evidence="2" id="KW-1185">Reference proteome</keyword>
<dbReference type="Proteomes" id="UP000789570">
    <property type="component" value="Unassembled WGS sequence"/>
</dbReference>
<gene>
    <name evidence="1" type="ORF">FCALED_LOCUS16863</name>
</gene>
<name>A0A9N9NTN7_9GLOM</name>
<feature type="non-terminal residue" evidence="1">
    <location>
        <position position="1"/>
    </location>
</feature>
<organism evidence="1 2">
    <name type="scientific">Funneliformis caledonium</name>
    <dbReference type="NCBI Taxonomy" id="1117310"/>
    <lineage>
        <taxon>Eukaryota</taxon>
        <taxon>Fungi</taxon>
        <taxon>Fungi incertae sedis</taxon>
        <taxon>Mucoromycota</taxon>
        <taxon>Glomeromycotina</taxon>
        <taxon>Glomeromycetes</taxon>
        <taxon>Glomerales</taxon>
        <taxon>Glomeraceae</taxon>
        <taxon>Funneliformis</taxon>
    </lineage>
</organism>
<sequence length="88" mass="10576">AADTKKITSFFMKNDTQAIDSQSYEPIKIDDLSDSKSEIIDPYTYWINKKLHELKEQLEKHHDQLTIFEYNYKRAIFEYLTLLNNNNR</sequence>
<dbReference type="OrthoDB" id="2446877at2759"/>
<evidence type="ECO:0000313" key="1">
    <source>
        <dbReference type="EMBL" id="CAG8759932.1"/>
    </source>
</evidence>
<dbReference type="EMBL" id="CAJVPQ010022108">
    <property type="protein sequence ID" value="CAG8759932.1"/>
    <property type="molecule type" value="Genomic_DNA"/>
</dbReference>
<proteinExistence type="predicted"/>
<protein>
    <submittedName>
        <fullName evidence="1">9039_t:CDS:1</fullName>
    </submittedName>
</protein>
<evidence type="ECO:0000313" key="2">
    <source>
        <dbReference type="Proteomes" id="UP000789570"/>
    </source>
</evidence>
<reference evidence="1" key="1">
    <citation type="submission" date="2021-06" db="EMBL/GenBank/DDBJ databases">
        <authorList>
            <person name="Kallberg Y."/>
            <person name="Tangrot J."/>
            <person name="Rosling A."/>
        </authorList>
    </citation>
    <scope>NUCLEOTIDE SEQUENCE</scope>
    <source>
        <strain evidence="1">UK204</strain>
    </source>
</reference>
<accession>A0A9N9NTN7</accession>
<comment type="caution">
    <text evidence="1">The sequence shown here is derived from an EMBL/GenBank/DDBJ whole genome shotgun (WGS) entry which is preliminary data.</text>
</comment>